<evidence type="ECO:0000256" key="1">
    <source>
        <dbReference type="SAM" id="Phobius"/>
    </source>
</evidence>
<protein>
    <recommendedName>
        <fullName evidence="4">ABC transporter permease</fullName>
    </recommendedName>
</protein>
<gene>
    <name evidence="2" type="ORF">AM231_02185</name>
</gene>
<keyword evidence="1" id="KW-1133">Transmembrane helix</keyword>
<keyword evidence="1" id="KW-0472">Membrane</keyword>
<dbReference type="AlphaFoldDB" id="A0A0M1P1B3"/>
<dbReference type="Pfam" id="PF06182">
    <property type="entry name" value="ABC2_membrane_6"/>
    <property type="match status" value="1"/>
</dbReference>
<dbReference type="RefSeq" id="WP_054401141.1">
    <property type="nucleotide sequence ID" value="NZ_LIUT01000001.1"/>
</dbReference>
<dbReference type="OrthoDB" id="2959485at2"/>
<keyword evidence="3" id="KW-1185">Reference proteome</keyword>
<feature type="transmembrane region" description="Helical" evidence="1">
    <location>
        <begin position="21"/>
        <end position="44"/>
    </location>
</feature>
<keyword evidence="1" id="KW-0812">Transmembrane</keyword>
<feature type="transmembrane region" description="Helical" evidence="1">
    <location>
        <begin position="56"/>
        <end position="77"/>
    </location>
</feature>
<dbReference type="EMBL" id="LIUT01000001">
    <property type="protein sequence ID" value="KOR88065.1"/>
    <property type="molecule type" value="Genomic_DNA"/>
</dbReference>
<name>A0A0M1P1B3_9BACL</name>
<organism evidence="2 3">
    <name type="scientific">Paenibacillus solani</name>
    <dbReference type="NCBI Taxonomy" id="1705565"/>
    <lineage>
        <taxon>Bacteria</taxon>
        <taxon>Bacillati</taxon>
        <taxon>Bacillota</taxon>
        <taxon>Bacilli</taxon>
        <taxon>Bacillales</taxon>
        <taxon>Paenibacillaceae</taxon>
        <taxon>Paenibacillus</taxon>
    </lineage>
</organism>
<accession>A0A0M1P1B3</accession>
<proteinExistence type="predicted"/>
<dbReference type="InterPro" id="IPR010390">
    <property type="entry name" value="ABC-2_transporter-like"/>
</dbReference>
<evidence type="ECO:0000313" key="2">
    <source>
        <dbReference type="EMBL" id="KOR88065.1"/>
    </source>
</evidence>
<feature type="transmembrane region" description="Helical" evidence="1">
    <location>
        <begin position="226"/>
        <end position="249"/>
    </location>
</feature>
<sequence length="258" mass="29097">MLYFTLASKAYARNLQYRGAHMVHNIASAMFGFMYACIWLGLGADYALGDYGTQGMVGYIAFTQAALWVSSFVTNGLGIPQAVRTGHISLDLMRPVHLFSHLMAKEWGQIAYQFVYKSIPIYLVYYFAFSLQLPGKAVTFLYVAIALAGAAYLSICINYLIGASALWTTESSWLYWGNHAMINLLAGFFIPIEWLPGWLQTIAWWSPYPYLLYVPTRIYLGFDDVSYLWGTLLWCVLLTLTCLLATGFLRRKVEVQGG</sequence>
<dbReference type="PANTHER" id="PTHR36832">
    <property type="entry name" value="SLR1174 PROTEIN-RELATED"/>
    <property type="match status" value="1"/>
</dbReference>
<feature type="transmembrane region" description="Helical" evidence="1">
    <location>
        <begin position="182"/>
        <end position="206"/>
    </location>
</feature>
<comment type="caution">
    <text evidence="2">The sequence shown here is derived from an EMBL/GenBank/DDBJ whole genome shotgun (WGS) entry which is preliminary data.</text>
</comment>
<dbReference type="PATRIC" id="fig|1705565.3.peg.2298"/>
<dbReference type="PANTHER" id="PTHR36832:SF2">
    <property type="entry name" value="INTEGRAL MEMBRANE PROTEIN"/>
    <property type="match status" value="1"/>
</dbReference>
<feature type="transmembrane region" description="Helical" evidence="1">
    <location>
        <begin position="140"/>
        <end position="161"/>
    </location>
</feature>
<reference evidence="3" key="1">
    <citation type="submission" date="2015-08" db="EMBL/GenBank/DDBJ databases">
        <title>Genome sequencing project for genomic taxonomy and phylogenomics of Bacillus-like bacteria.</title>
        <authorList>
            <person name="Liu B."/>
            <person name="Wang J."/>
            <person name="Zhu Y."/>
            <person name="Liu G."/>
            <person name="Chen Q."/>
            <person name="Chen Z."/>
            <person name="Lan J."/>
            <person name="Che J."/>
            <person name="Ge C."/>
            <person name="Shi H."/>
            <person name="Pan Z."/>
            <person name="Liu X."/>
        </authorList>
    </citation>
    <scope>NUCLEOTIDE SEQUENCE [LARGE SCALE GENOMIC DNA]</scope>
    <source>
        <strain evidence="3">FJAT-22460</strain>
    </source>
</reference>
<feature type="transmembrane region" description="Helical" evidence="1">
    <location>
        <begin position="110"/>
        <end position="128"/>
    </location>
</feature>
<evidence type="ECO:0000313" key="3">
    <source>
        <dbReference type="Proteomes" id="UP000036932"/>
    </source>
</evidence>
<dbReference type="Proteomes" id="UP000036932">
    <property type="component" value="Unassembled WGS sequence"/>
</dbReference>
<evidence type="ECO:0008006" key="4">
    <source>
        <dbReference type="Google" id="ProtNLM"/>
    </source>
</evidence>